<comment type="caution">
    <text evidence="2">The sequence shown here is derived from an EMBL/GenBank/DDBJ whole genome shotgun (WGS) entry which is preliminary data.</text>
</comment>
<dbReference type="OrthoDB" id="5821246at2"/>
<dbReference type="InterPro" id="IPR016936">
    <property type="entry name" value="UCP029693"/>
</dbReference>
<reference evidence="2 3" key="1">
    <citation type="submission" date="2019-03" db="EMBL/GenBank/DDBJ databases">
        <title>Genomic Encyclopedia of Type Strains, Phase IV (KMG-IV): sequencing the most valuable type-strain genomes for metagenomic binning, comparative biology and taxonomic classification.</title>
        <authorList>
            <person name="Goeker M."/>
        </authorList>
    </citation>
    <scope>NUCLEOTIDE SEQUENCE [LARGE SCALE GENOMIC DNA]</scope>
    <source>
        <strain evidence="2 3">DSM 25488</strain>
    </source>
</reference>
<protein>
    <recommendedName>
        <fullName evidence="4">DUF2333 family protein</fullName>
    </recommendedName>
</protein>
<keyword evidence="3" id="KW-1185">Reference proteome</keyword>
<dbReference type="RefSeq" id="WP_099018107.1">
    <property type="nucleotide sequence ID" value="NZ_NIHB01000001.1"/>
</dbReference>
<keyword evidence="1" id="KW-0812">Transmembrane</keyword>
<name>A0A4R6Y2M0_9GAMM</name>
<keyword evidence="1" id="KW-1133">Transmembrane helix</keyword>
<dbReference type="EMBL" id="SNZB01000001">
    <property type="protein sequence ID" value="TDR23238.1"/>
    <property type="molecule type" value="Genomic_DNA"/>
</dbReference>
<accession>A0A4R6Y2M0</accession>
<feature type="transmembrane region" description="Helical" evidence="1">
    <location>
        <begin position="14"/>
        <end position="33"/>
    </location>
</feature>
<proteinExistence type="predicted"/>
<dbReference type="AlphaFoldDB" id="A0A4R6Y2M0"/>
<evidence type="ECO:0000313" key="2">
    <source>
        <dbReference type="EMBL" id="TDR23238.1"/>
    </source>
</evidence>
<sequence>MENRYSTAKKKTKWWLYGLLIFVVIQFLVAMYYDQEPDFFDVKQNAKARAGYHQHEMVTGFTSGATFMEVTDVLLSKPGGYLSNDILPPFVLMDNIPNWEFGVLVQVRDFARVMRNDISRSQSQSSEDEHLAEADPKFHYDNSSWILPRTESEFRKGQEFFHEYLTQLADTTDPEAQFFARTDNLVIWLNLVEKRLGSLSQKLSASVGQDRINTDTGGDEVATTSTYKPSELRVQTSWLQIDDNFYEARGATWALIHFMKAIEVDFKGVLEKKNALVSLRQIVRELEAAQDTIWTPMILNGSGFGFFANHSLVMASYISRANAGVIDLRQLLEDG</sequence>
<dbReference type="Proteomes" id="UP000295724">
    <property type="component" value="Unassembled WGS sequence"/>
</dbReference>
<gene>
    <name evidence="2" type="ORF">C8D91_0098</name>
</gene>
<evidence type="ECO:0008006" key="4">
    <source>
        <dbReference type="Google" id="ProtNLM"/>
    </source>
</evidence>
<keyword evidence="1" id="KW-0472">Membrane</keyword>
<dbReference type="Pfam" id="PF10095">
    <property type="entry name" value="DUF2333"/>
    <property type="match status" value="1"/>
</dbReference>
<dbReference type="PIRSF" id="PIRSF029693">
    <property type="entry name" value="UCP029693"/>
    <property type="match status" value="1"/>
</dbReference>
<evidence type="ECO:0000313" key="3">
    <source>
        <dbReference type="Proteomes" id="UP000295724"/>
    </source>
</evidence>
<evidence type="ECO:0000256" key="1">
    <source>
        <dbReference type="SAM" id="Phobius"/>
    </source>
</evidence>
<organism evidence="2 3">
    <name type="scientific">Marinicella litoralis</name>
    <dbReference type="NCBI Taxonomy" id="644220"/>
    <lineage>
        <taxon>Bacteria</taxon>
        <taxon>Pseudomonadati</taxon>
        <taxon>Pseudomonadota</taxon>
        <taxon>Gammaproteobacteria</taxon>
        <taxon>Lysobacterales</taxon>
        <taxon>Marinicellaceae</taxon>
        <taxon>Marinicella</taxon>
    </lineage>
</organism>